<organism evidence="7 8">
    <name type="scientific">Microbaculum marinisediminis</name>
    <dbReference type="NCBI Taxonomy" id="2931392"/>
    <lineage>
        <taxon>Bacteria</taxon>
        <taxon>Pseudomonadati</taxon>
        <taxon>Pseudomonadota</taxon>
        <taxon>Alphaproteobacteria</taxon>
        <taxon>Hyphomicrobiales</taxon>
        <taxon>Tepidamorphaceae</taxon>
        <taxon>Microbaculum</taxon>
    </lineage>
</organism>
<protein>
    <recommendedName>
        <fullName evidence="5 6">Dephospho-CoA kinase</fullName>
        <ecNumber evidence="5 6">2.7.1.24</ecNumber>
    </recommendedName>
    <alternativeName>
        <fullName evidence="5">Dephosphocoenzyme A kinase</fullName>
    </alternativeName>
</protein>
<proteinExistence type="inferred from homology"/>
<dbReference type="AlphaFoldDB" id="A0AAW5QVW9"/>
<dbReference type="InterPro" id="IPR027417">
    <property type="entry name" value="P-loop_NTPase"/>
</dbReference>
<comment type="subcellular location">
    <subcellularLocation>
        <location evidence="5">Cytoplasm</location>
    </subcellularLocation>
</comment>
<keyword evidence="5 7" id="KW-0418">Kinase</keyword>
<dbReference type="PANTHER" id="PTHR10695">
    <property type="entry name" value="DEPHOSPHO-COA KINASE-RELATED"/>
    <property type="match status" value="1"/>
</dbReference>
<comment type="function">
    <text evidence="5">Catalyzes the phosphorylation of the 3'-hydroxyl group of dephosphocoenzyme A to form coenzyme A.</text>
</comment>
<dbReference type="EMBL" id="JALIDZ010000004">
    <property type="protein sequence ID" value="MCT8972206.1"/>
    <property type="molecule type" value="Genomic_DNA"/>
</dbReference>
<dbReference type="EC" id="2.7.1.24" evidence="5 6"/>
<dbReference type="SUPFAM" id="SSF52540">
    <property type="entry name" value="P-loop containing nucleoside triphosphate hydrolases"/>
    <property type="match status" value="1"/>
</dbReference>
<keyword evidence="2 5" id="KW-0547">Nucleotide-binding</keyword>
<dbReference type="Proteomes" id="UP001320898">
    <property type="component" value="Unassembled WGS sequence"/>
</dbReference>
<dbReference type="GO" id="GO:0005524">
    <property type="term" value="F:ATP binding"/>
    <property type="evidence" value="ECO:0007669"/>
    <property type="project" value="UniProtKB-UniRule"/>
</dbReference>
<dbReference type="RefSeq" id="WP_261615777.1">
    <property type="nucleotide sequence ID" value="NZ_JALIDZ010000004.1"/>
</dbReference>
<dbReference type="GO" id="GO:0004140">
    <property type="term" value="F:dephospho-CoA kinase activity"/>
    <property type="evidence" value="ECO:0007669"/>
    <property type="project" value="UniProtKB-UniRule"/>
</dbReference>
<accession>A0AAW5QVW9</accession>
<keyword evidence="8" id="KW-1185">Reference proteome</keyword>
<dbReference type="NCBIfam" id="TIGR00152">
    <property type="entry name" value="dephospho-CoA kinase"/>
    <property type="match status" value="1"/>
</dbReference>
<reference evidence="7 8" key="1">
    <citation type="submission" date="2022-04" db="EMBL/GenBank/DDBJ databases">
        <authorList>
            <person name="Ye Y.-Q."/>
            <person name="Du Z.-J."/>
        </authorList>
    </citation>
    <scope>NUCLEOTIDE SEQUENCE [LARGE SCALE GENOMIC DNA]</scope>
    <source>
        <strain evidence="7 8">A6E488</strain>
    </source>
</reference>
<sequence>MFIIGLTGSIGMGKSATGRMFAARGAPVHDADAEVHRLYANEAVGPIGDVFPDAIVDGRVDRDRLSKLVLGDDQAIKRLEKIVHPLVQARETAFLDAAFAGGRRFAVAEVPLLLEVGGDARVDAVVLASAPAAVQRERVLKRGGMSAEKFEKILARQMPDAEKRRRAHFVVDTSRGFGFAEKQVDDIMRALAASPGAAYARRRWG</sequence>
<comment type="pathway">
    <text evidence="5">Cofactor biosynthesis; coenzyme A biosynthesis; CoA from (R)-pantothenate: step 5/5.</text>
</comment>
<dbReference type="PANTHER" id="PTHR10695:SF46">
    <property type="entry name" value="BIFUNCTIONAL COENZYME A SYNTHASE-RELATED"/>
    <property type="match status" value="1"/>
</dbReference>
<dbReference type="PROSITE" id="PS51219">
    <property type="entry name" value="DPCK"/>
    <property type="match status" value="1"/>
</dbReference>
<keyword evidence="5" id="KW-0963">Cytoplasm</keyword>
<comment type="caution">
    <text evidence="7">The sequence shown here is derived from an EMBL/GenBank/DDBJ whole genome shotgun (WGS) entry which is preliminary data.</text>
</comment>
<gene>
    <name evidence="5 7" type="primary">coaE</name>
    <name evidence="7" type="ORF">MUB46_10085</name>
</gene>
<evidence type="ECO:0000313" key="7">
    <source>
        <dbReference type="EMBL" id="MCT8972206.1"/>
    </source>
</evidence>
<comment type="catalytic activity">
    <reaction evidence="5">
        <text>3'-dephospho-CoA + ATP = ADP + CoA + H(+)</text>
        <dbReference type="Rhea" id="RHEA:18245"/>
        <dbReference type="ChEBI" id="CHEBI:15378"/>
        <dbReference type="ChEBI" id="CHEBI:30616"/>
        <dbReference type="ChEBI" id="CHEBI:57287"/>
        <dbReference type="ChEBI" id="CHEBI:57328"/>
        <dbReference type="ChEBI" id="CHEBI:456216"/>
        <dbReference type="EC" id="2.7.1.24"/>
    </reaction>
</comment>
<evidence type="ECO:0000256" key="4">
    <source>
        <dbReference type="ARBA" id="ARBA00022993"/>
    </source>
</evidence>
<dbReference type="CDD" id="cd02022">
    <property type="entry name" value="DPCK"/>
    <property type="match status" value="1"/>
</dbReference>
<dbReference type="GO" id="GO:0015937">
    <property type="term" value="P:coenzyme A biosynthetic process"/>
    <property type="evidence" value="ECO:0007669"/>
    <property type="project" value="UniProtKB-UniRule"/>
</dbReference>
<dbReference type="Gene3D" id="3.40.50.300">
    <property type="entry name" value="P-loop containing nucleotide triphosphate hydrolases"/>
    <property type="match status" value="1"/>
</dbReference>
<dbReference type="InterPro" id="IPR001977">
    <property type="entry name" value="Depp_CoAkinase"/>
</dbReference>
<keyword evidence="3 5" id="KW-0067">ATP-binding</keyword>
<name>A0AAW5QVW9_9HYPH</name>
<evidence type="ECO:0000256" key="6">
    <source>
        <dbReference type="NCBIfam" id="TIGR00152"/>
    </source>
</evidence>
<feature type="binding site" evidence="5">
    <location>
        <begin position="11"/>
        <end position="16"/>
    </location>
    <ligand>
        <name>ATP</name>
        <dbReference type="ChEBI" id="CHEBI:30616"/>
    </ligand>
</feature>
<comment type="similarity">
    <text evidence="1 5">Belongs to the CoaE family.</text>
</comment>
<evidence type="ECO:0000313" key="8">
    <source>
        <dbReference type="Proteomes" id="UP001320898"/>
    </source>
</evidence>
<dbReference type="GO" id="GO:0005737">
    <property type="term" value="C:cytoplasm"/>
    <property type="evidence" value="ECO:0007669"/>
    <property type="project" value="UniProtKB-SubCell"/>
</dbReference>
<dbReference type="Pfam" id="PF01121">
    <property type="entry name" value="CoaE"/>
    <property type="match status" value="1"/>
</dbReference>
<evidence type="ECO:0000256" key="5">
    <source>
        <dbReference type="HAMAP-Rule" id="MF_00376"/>
    </source>
</evidence>
<keyword evidence="5 7" id="KW-0808">Transferase</keyword>
<evidence type="ECO:0000256" key="1">
    <source>
        <dbReference type="ARBA" id="ARBA00009018"/>
    </source>
</evidence>
<evidence type="ECO:0000256" key="2">
    <source>
        <dbReference type="ARBA" id="ARBA00022741"/>
    </source>
</evidence>
<dbReference type="HAMAP" id="MF_00376">
    <property type="entry name" value="Dephospho_CoA_kinase"/>
    <property type="match status" value="1"/>
</dbReference>
<keyword evidence="4 5" id="KW-0173">Coenzyme A biosynthesis</keyword>
<evidence type="ECO:0000256" key="3">
    <source>
        <dbReference type="ARBA" id="ARBA00022840"/>
    </source>
</evidence>